<dbReference type="Proteomes" id="UP001239111">
    <property type="component" value="Chromosome 3"/>
</dbReference>
<proteinExistence type="predicted"/>
<keyword evidence="2" id="KW-1185">Reference proteome</keyword>
<dbReference type="EMBL" id="CM056743">
    <property type="protein sequence ID" value="KAJ8673989.1"/>
    <property type="molecule type" value="Genomic_DNA"/>
</dbReference>
<accession>A0ACC2NRV7</accession>
<comment type="caution">
    <text evidence="1">The sequence shown here is derived from an EMBL/GenBank/DDBJ whole genome shotgun (WGS) entry which is preliminary data.</text>
</comment>
<protein>
    <submittedName>
        <fullName evidence="1">Uncharacterized protein</fullName>
    </submittedName>
</protein>
<evidence type="ECO:0000313" key="1">
    <source>
        <dbReference type="EMBL" id="KAJ8673989.1"/>
    </source>
</evidence>
<sequence length="521" mass="60868">MEVSQLDLLYDRIGSETDVIQNEPEESQIQKFYEDKTIFITGATGFMGKCLVEKLLRSCPNVRHVYILIREKKNVPVEKRMREYFQNKIFNLLRKQNPNFERKVTAMKGQVDLEKCGLSEVDLSILKREINIIFHGAANVMFNAKIRTSLQVNVLGVKNMLEMASEFHRLEAFIHLSTAYSHCCKLKCIEEKFYEPPGDLNAVQKLIEIDNERNLDENSVLEFIDGHPNIYTYAKAIAEDLVRQHSRTAKYACGIYRPSMVVSTMREPQAGWTDNLNGPVLLFLAAGLGVGHAVWHLFRPVDYVPCDLAINILIAMVPNLIQKRNWSLEKDKAVIYNYGSSTVNPVLLYDMYNERKNTPAYDRSKFAVFMNFVIYTRYKWLFYILNILFHFIPACLGDAFLFLAGKKRRLLKFYRILDKHIDKANYFLNGDWRIHIGNSLQVISELNSRDRELFFCDIRAINWVEWTIYMWRGMKLFILKESLSSRAGEYRYNLLWKVYYGLIATVTMLFIYFFGLYVGLL</sequence>
<reference evidence="1" key="1">
    <citation type="submission" date="2023-04" db="EMBL/GenBank/DDBJ databases">
        <title>A chromosome-level genome assembly of the parasitoid wasp Eretmocerus hayati.</title>
        <authorList>
            <person name="Zhong Y."/>
            <person name="Liu S."/>
            <person name="Liu Y."/>
        </authorList>
    </citation>
    <scope>NUCLEOTIDE SEQUENCE</scope>
    <source>
        <strain evidence="1">ZJU_SS_LIU_2023</strain>
    </source>
</reference>
<evidence type="ECO:0000313" key="2">
    <source>
        <dbReference type="Proteomes" id="UP001239111"/>
    </source>
</evidence>
<gene>
    <name evidence="1" type="ORF">QAD02_005251</name>
</gene>
<organism evidence="1 2">
    <name type="scientific">Eretmocerus hayati</name>
    <dbReference type="NCBI Taxonomy" id="131215"/>
    <lineage>
        <taxon>Eukaryota</taxon>
        <taxon>Metazoa</taxon>
        <taxon>Ecdysozoa</taxon>
        <taxon>Arthropoda</taxon>
        <taxon>Hexapoda</taxon>
        <taxon>Insecta</taxon>
        <taxon>Pterygota</taxon>
        <taxon>Neoptera</taxon>
        <taxon>Endopterygota</taxon>
        <taxon>Hymenoptera</taxon>
        <taxon>Apocrita</taxon>
        <taxon>Proctotrupomorpha</taxon>
        <taxon>Chalcidoidea</taxon>
        <taxon>Aphelinidae</taxon>
        <taxon>Aphelininae</taxon>
        <taxon>Eretmocerus</taxon>
    </lineage>
</organism>
<name>A0ACC2NRV7_9HYME</name>